<proteinExistence type="predicted"/>
<dbReference type="Proteomes" id="UP000092743">
    <property type="component" value="Chromosome"/>
</dbReference>
<evidence type="ECO:0000313" key="2">
    <source>
        <dbReference type="Proteomes" id="UP000092743"/>
    </source>
</evidence>
<sequence length="140" mass="16202">MKKFIFILAGLIIFVVGVSEHKVNAAVAPKVINGNTTVNDNKGFYTPVFRASYAWNYSFYSYCEKDTGTIYGQVERKEADGKYITTGPKFEISCGHPKNINFFHKEWVTYYSTTDYRIHIQNETADANAWAHIKYEIHYY</sequence>
<gene>
    <name evidence="1" type="ORF">BT246_55480</name>
</gene>
<organism evidence="1 2">
    <name type="scientific">Bacillus thuringiensis</name>
    <dbReference type="NCBI Taxonomy" id="1428"/>
    <lineage>
        <taxon>Bacteria</taxon>
        <taxon>Bacillati</taxon>
        <taxon>Bacillota</taxon>
        <taxon>Bacilli</taxon>
        <taxon>Bacillales</taxon>
        <taxon>Bacillaceae</taxon>
        <taxon>Bacillus</taxon>
        <taxon>Bacillus cereus group</taxon>
    </lineage>
</organism>
<dbReference type="EMBL" id="CP015350">
    <property type="protein sequence ID" value="ANS50846.1"/>
    <property type="molecule type" value="Genomic_DNA"/>
</dbReference>
<dbReference type="RefSeq" id="WP_065485520.1">
    <property type="nucleotide sequence ID" value="NZ_CP015350.1"/>
</dbReference>
<name>A0A9W3SGR5_BACTU</name>
<dbReference type="AlphaFoldDB" id="A0A9W3SGR5"/>
<evidence type="ECO:0000313" key="1">
    <source>
        <dbReference type="EMBL" id="ANS50846.1"/>
    </source>
</evidence>
<reference evidence="1 2" key="1">
    <citation type="submission" date="2016-04" db="EMBL/GenBank/DDBJ databases">
        <title>High quality genome of the nematocidal Bacillus thuringiensis MYBT18246.</title>
        <authorList>
            <person name="Hollensteiner J."/>
            <person name="Poehlein A."/>
            <person name="Sproeer C."/>
            <person name="Bunk B."/>
            <person name="Rosenstiel P."/>
            <person name="Schulenburg H."/>
            <person name="Liesegang H."/>
        </authorList>
    </citation>
    <scope>NUCLEOTIDE SEQUENCE [LARGE SCALE GENOMIC DNA]</scope>
    <source>
        <strain evidence="1 2">MYBT18246</strain>
    </source>
</reference>
<accession>A0A9W3SGR5</accession>
<protein>
    <submittedName>
        <fullName evidence="1">Uncharacterized protein</fullName>
    </submittedName>
</protein>